<dbReference type="Proteomes" id="UP000070409">
    <property type="component" value="Unassembled WGS sequence"/>
</dbReference>
<protein>
    <recommendedName>
        <fullName evidence="4">DUF4393 domain-containing protein</fullName>
    </recommendedName>
</protein>
<dbReference type="InterPro" id="IPR025506">
    <property type="entry name" value="Abi_alpha"/>
</dbReference>
<sequence>MSDKGKKHKKSPTDGSPSQDDAARGDSPRPRGGLGGIPLFGHLAEGLTAPLEQITGATLSDAVGKLSDTALPIVEPVLEPATTMATAAVAPLQQGAEALGLGDITGLVDGGLLGGLGSARRSSPAGLRKRGNALIRLSQRPNKGLEDHHPSFGHIVDQLLPDEARILRFMGKAGTQPLIDVRTKTLFMIGSELLLGDLSMVAEMSGCERPEQDRSYFANLHRLGLLEMSDEPVDDYRRYALLEVQPAAVHAIESVKKAHTIFRSIRITAFGSQFIGMAFDLDEYNAGGWADDGRRDKYLGKRGPHGRKLTGPGNGTRSQELADAG</sequence>
<dbReference type="EMBL" id="LSRE01000010">
    <property type="protein sequence ID" value="KXO99246.1"/>
    <property type="molecule type" value="Genomic_DNA"/>
</dbReference>
<feature type="region of interest" description="Disordered" evidence="1">
    <location>
        <begin position="1"/>
        <end position="38"/>
    </location>
</feature>
<evidence type="ECO:0008006" key="4">
    <source>
        <dbReference type="Google" id="ProtNLM"/>
    </source>
</evidence>
<reference evidence="2 3" key="1">
    <citation type="submission" date="2016-02" db="EMBL/GenBank/DDBJ databases">
        <authorList>
            <person name="Teng J.L."/>
            <person name="Tang Y."/>
            <person name="Huang Y."/>
            <person name="Guo F."/>
            <person name="Wei W."/>
            <person name="Chen J.H."/>
            <person name="Wong S.Y."/>
            <person name="Lau S.K."/>
            <person name="Woo P.C."/>
        </authorList>
    </citation>
    <scope>NUCLEOTIDE SEQUENCE [LARGE SCALE GENOMIC DNA]</scope>
    <source>
        <strain evidence="2 3">JCM 13375</strain>
    </source>
</reference>
<proteinExistence type="predicted"/>
<evidence type="ECO:0000256" key="1">
    <source>
        <dbReference type="SAM" id="MobiDB-lite"/>
    </source>
</evidence>
<evidence type="ECO:0000313" key="3">
    <source>
        <dbReference type="Proteomes" id="UP000070409"/>
    </source>
</evidence>
<organism evidence="2 3">
    <name type="scientific">Tsukamurella pseudospumae</name>
    <dbReference type="NCBI Taxonomy" id="239498"/>
    <lineage>
        <taxon>Bacteria</taxon>
        <taxon>Bacillati</taxon>
        <taxon>Actinomycetota</taxon>
        <taxon>Actinomycetes</taxon>
        <taxon>Mycobacteriales</taxon>
        <taxon>Tsukamurellaceae</taxon>
        <taxon>Tsukamurella</taxon>
    </lineage>
</organism>
<gene>
    <name evidence="2" type="ORF">AXK61_18460</name>
</gene>
<dbReference type="Pfam" id="PF14337">
    <property type="entry name" value="Abi_alpha"/>
    <property type="match status" value="1"/>
</dbReference>
<feature type="compositionally biased region" description="Basic residues" evidence="1">
    <location>
        <begin position="1"/>
        <end position="10"/>
    </location>
</feature>
<feature type="region of interest" description="Disordered" evidence="1">
    <location>
        <begin position="295"/>
        <end position="325"/>
    </location>
</feature>
<accession>A0A137ZM49</accession>
<dbReference type="RefSeq" id="WP_068744721.1">
    <property type="nucleotide sequence ID" value="NZ_LSRE01000010.1"/>
</dbReference>
<keyword evidence="3" id="KW-1185">Reference proteome</keyword>
<name>A0A137ZM49_9ACTN</name>
<evidence type="ECO:0000313" key="2">
    <source>
        <dbReference type="EMBL" id="KXO99246.1"/>
    </source>
</evidence>
<comment type="caution">
    <text evidence="2">The sequence shown here is derived from an EMBL/GenBank/DDBJ whole genome shotgun (WGS) entry which is preliminary data.</text>
</comment>
<dbReference type="Gene3D" id="3.30.110.190">
    <property type="match status" value="1"/>
</dbReference>